<keyword evidence="6 10" id="KW-0812">Transmembrane</keyword>
<protein>
    <recommendedName>
        <fullName evidence="3">Protease PrsW</fullName>
    </recommendedName>
</protein>
<evidence type="ECO:0000256" key="1">
    <source>
        <dbReference type="ARBA" id="ARBA00004651"/>
    </source>
</evidence>
<feature type="transmembrane region" description="Helical" evidence="10">
    <location>
        <begin position="6"/>
        <end position="24"/>
    </location>
</feature>
<name>A0A1F8F1Z8_9BACT</name>
<evidence type="ECO:0000256" key="10">
    <source>
        <dbReference type="SAM" id="Phobius"/>
    </source>
</evidence>
<reference evidence="11 12" key="1">
    <citation type="journal article" date="2016" name="Nat. Commun.">
        <title>Thousands of microbial genomes shed light on interconnected biogeochemical processes in an aquifer system.</title>
        <authorList>
            <person name="Anantharaman K."/>
            <person name="Brown C.T."/>
            <person name="Hug L.A."/>
            <person name="Sharon I."/>
            <person name="Castelle C.J."/>
            <person name="Probst A.J."/>
            <person name="Thomas B.C."/>
            <person name="Singh A."/>
            <person name="Wilkins M.J."/>
            <person name="Karaoz U."/>
            <person name="Brodie E.L."/>
            <person name="Williams K.H."/>
            <person name="Hubbard S.S."/>
            <person name="Banfield J.F."/>
        </authorList>
    </citation>
    <scope>NUCLEOTIDE SEQUENCE [LARGE SCALE GENOMIC DNA]</scope>
</reference>
<keyword evidence="4" id="KW-1003">Cell membrane</keyword>
<evidence type="ECO:0000313" key="11">
    <source>
        <dbReference type="EMBL" id="OGN06299.1"/>
    </source>
</evidence>
<dbReference type="PANTHER" id="PTHR36844:SF1">
    <property type="entry name" value="PROTEASE PRSW"/>
    <property type="match status" value="1"/>
</dbReference>
<evidence type="ECO:0000256" key="2">
    <source>
        <dbReference type="ARBA" id="ARBA00009165"/>
    </source>
</evidence>
<dbReference type="GO" id="GO:0006508">
    <property type="term" value="P:proteolysis"/>
    <property type="evidence" value="ECO:0007669"/>
    <property type="project" value="UniProtKB-KW"/>
</dbReference>
<comment type="similarity">
    <text evidence="2">Belongs to the protease PrsW family.</text>
</comment>
<keyword evidence="9 10" id="KW-0472">Membrane</keyword>
<dbReference type="PANTHER" id="PTHR36844">
    <property type="entry name" value="PROTEASE PRSW"/>
    <property type="match status" value="1"/>
</dbReference>
<proteinExistence type="inferred from homology"/>
<evidence type="ECO:0000256" key="4">
    <source>
        <dbReference type="ARBA" id="ARBA00022475"/>
    </source>
</evidence>
<keyword evidence="7" id="KW-0378">Hydrolase</keyword>
<gene>
    <name evidence="11" type="ORF">A3B86_04240</name>
</gene>
<feature type="transmembrane region" description="Helical" evidence="10">
    <location>
        <begin position="186"/>
        <end position="206"/>
    </location>
</feature>
<dbReference type="InterPro" id="IPR023596">
    <property type="entry name" value="Peptidase_PrsW_arch/bac"/>
</dbReference>
<feature type="transmembrane region" description="Helical" evidence="10">
    <location>
        <begin position="212"/>
        <end position="233"/>
    </location>
</feature>
<dbReference type="Proteomes" id="UP000176834">
    <property type="component" value="Unassembled WGS sequence"/>
</dbReference>
<dbReference type="PIRSF" id="PIRSF016933">
    <property type="entry name" value="PrsW"/>
    <property type="match status" value="1"/>
</dbReference>
<evidence type="ECO:0000256" key="5">
    <source>
        <dbReference type="ARBA" id="ARBA00022670"/>
    </source>
</evidence>
<dbReference type="EMBL" id="MGJN01000020">
    <property type="protein sequence ID" value="OGN06299.1"/>
    <property type="molecule type" value="Genomic_DNA"/>
</dbReference>
<feature type="transmembrane region" description="Helical" evidence="10">
    <location>
        <begin position="151"/>
        <end position="174"/>
    </location>
</feature>
<organism evidence="11 12">
    <name type="scientific">Candidatus Yanofskybacteria bacterium RIFCSPHIGHO2_02_FULL_38_22b</name>
    <dbReference type="NCBI Taxonomy" id="1802673"/>
    <lineage>
        <taxon>Bacteria</taxon>
        <taxon>Candidatus Yanofskyibacteriota</taxon>
    </lineage>
</organism>
<evidence type="ECO:0000256" key="3">
    <source>
        <dbReference type="ARBA" id="ARBA00018997"/>
    </source>
</evidence>
<keyword evidence="8 10" id="KW-1133">Transmembrane helix</keyword>
<dbReference type="GO" id="GO:0005886">
    <property type="term" value="C:plasma membrane"/>
    <property type="evidence" value="ECO:0007669"/>
    <property type="project" value="UniProtKB-SubCell"/>
</dbReference>
<dbReference type="GO" id="GO:0008233">
    <property type="term" value="F:peptidase activity"/>
    <property type="evidence" value="ECO:0007669"/>
    <property type="project" value="UniProtKB-KW"/>
</dbReference>
<evidence type="ECO:0000256" key="6">
    <source>
        <dbReference type="ARBA" id="ARBA00022692"/>
    </source>
</evidence>
<dbReference type="InterPro" id="IPR026898">
    <property type="entry name" value="PrsW"/>
</dbReference>
<keyword evidence="5" id="KW-0645">Protease</keyword>
<accession>A0A1F8F1Z8</accession>
<evidence type="ECO:0000256" key="7">
    <source>
        <dbReference type="ARBA" id="ARBA00022801"/>
    </source>
</evidence>
<evidence type="ECO:0000256" key="8">
    <source>
        <dbReference type="ARBA" id="ARBA00022989"/>
    </source>
</evidence>
<dbReference type="AlphaFoldDB" id="A0A1F8F1Z8"/>
<evidence type="ECO:0000313" key="12">
    <source>
        <dbReference type="Proteomes" id="UP000176834"/>
    </source>
</evidence>
<feature type="transmembrane region" description="Helical" evidence="10">
    <location>
        <begin position="116"/>
        <end position="139"/>
    </location>
</feature>
<feature type="transmembrane region" description="Helical" evidence="10">
    <location>
        <begin position="36"/>
        <end position="59"/>
    </location>
</feature>
<evidence type="ECO:0000256" key="9">
    <source>
        <dbReference type="ARBA" id="ARBA00023136"/>
    </source>
</evidence>
<sequence length="248" mass="28011">MPIYQIVLLSALGFVPSIVWLNFYYREDCHPEPKHLLTKVFLMGIILSPLAILFQLLLIKCGTLSILEKICLPIGFLQPASPEFLLWSAFVEEIVKFYAVRLIILHDPAFDEPIDAMIYMIAAGLGFAAIENVLVVLQTTPDGFSVTINTLILRFIGATLLHALASGLLGYFLAISWFFQNHRRKLLITGIILATMFHFAFNMFILSFEGQIYALIYTTIMLLGIAFLVSILFDRLKSRHTAVPMPRI</sequence>
<comment type="caution">
    <text evidence="11">The sequence shown here is derived from an EMBL/GenBank/DDBJ whole genome shotgun (WGS) entry which is preliminary data.</text>
</comment>
<dbReference type="Pfam" id="PF13367">
    <property type="entry name" value="PrsW-protease"/>
    <property type="match status" value="1"/>
</dbReference>
<comment type="subcellular location">
    <subcellularLocation>
        <location evidence="1">Cell membrane</location>
        <topology evidence="1">Multi-pass membrane protein</topology>
    </subcellularLocation>
</comment>